<dbReference type="AlphaFoldDB" id="A0A0M4LRR3"/>
<dbReference type="Gene3D" id="2.160.20.20">
    <property type="match status" value="1"/>
</dbReference>
<evidence type="ECO:0000313" key="5">
    <source>
        <dbReference type="Proteomes" id="UP000057213"/>
    </source>
</evidence>
<feature type="chain" id="PRO_5005797873" evidence="2">
    <location>
        <begin position="27"/>
        <end position="857"/>
    </location>
</feature>
<dbReference type="Proteomes" id="UP000057213">
    <property type="component" value="Chromosome"/>
</dbReference>
<dbReference type="InterPro" id="IPR012332">
    <property type="entry name" value="Autotransporter_pectin_lyase_C"/>
</dbReference>
<dbReference type="RefSeq" id="WP_053943646.1">
    <property type="nucleotide sequence ID" value="NZ_CP010401.1"/>
</dbReference>
<evidence type="ECO:0000256" key="2">
    <source>
        <dbReference type="SAM" id="SignalP"/>
    </source>
</evidence>
<feature type="domain" description="Autotransporter" evidence="3">
    <location>
        <begin position="578"/>
        <end position="857"/>
    </location>
</feature>
<keyword evidence="5" id="KW-1185">Reference proteome</keyword>
<dbReference type="PATRIC" id="fig|1318743.3.peg.149"/>
<gene>
    <name evidence="4" type="ORF">PU02_0145</name>
</gene>
<feature type="compositionally biased region" description="Pro residues" evidence="1">
    <location>
        <begin position="511"/>
        <end position="529"/>
    </location>
</feature>
<dbReference type="Pfam" id="PF03797">
    <property type="entry name" value="Autotransporter"/>
    <property type="match status" value="1"/>
</dbReference>
<dbReference type="KEGG" id="banc:PU02_0145"/>
<accession>A0A0M4LRR3</accession>
<dbReference type="GO" id="GO:0019867">
    <property type="term" value="C:outer membrane"/>
    <property type="evidence" value="ECO:0007669"/>
    <property type="project" value="InterPro"/>
</dbReference>
<dbReference type="Gene3D" id="2.40.128.130">
    <property type="entry name" value="Autotransporter beta-domain"/>
    <property type="match status" value="1"/>
</dbReference>
<feature type="signal peptide" evidence="2">
    <location>
        <begin position="1"/>
        <end position="26"/>
    </location>
</feature>
<protein>
    <submittedName>
        <fullName evidence="4">Type V autotransporter</fullName>
    </submittedName>
</protein>
<name>A0A0M4LRR3_9HYPH</name>
<dbReference type="SUPFAM" id="SSF51126">
    <property type="entry name" value="Pectin lyase-like"/>
    <property type="match status" value="1"/>
</dbReference>
<keyword evidence="2" id="KW-0732">Signal</keyword>
<evidence type="ECO:0000313" key="4">
    <source>
        <dbReference type="EMBL" id="ALE02959.1"/>
    </source>
</evidence>
<dbReference type="NCBIfam" id="TIGR01414">
    <property type="entry name" value="autotrans_barl"/>
    <property type="match status" value="1"/>
</dbReference>
<sequence length="857" mass="92610">MNNKYSWLCTATASVFFLYTNFHATAESVGVDSGETVNLVDKTYTSEGAGIKGAAIHVDGSTGKNGGTIIGTNITLTSNGAGGIGAGAMGSNSVIILTNTKIHSIGLALAALDGGQISMKGGSIDTIGTALNISSPGNIAQLTSITLDDVDVKADLAIYVTDRNSRAIINGGKISANTAFSIREGGQAKVTDTTVIANKVGINLVDRWSGAPTGEVSQISMTNANVTVENGTGILNQARLGKIDLKNSVIRADVLLISLAITKTRDFEKIEDRKDISPLLQLKAEDSILEGNTRILDDRKVSFDLTNTTWYLKISNEKDGNGDLIDIATRSNSQISELILNNSKVIFKEPMGSDYQTLLVGPNISSLKDSDSKDDISPVYVAQGDTQVHFNAIWSSGKNIKDQKTDRLLINGDVAGTTTVHVKIKRNGEDKDDTLPWNQRGLSLIQISGEANENSFKLANGYVALDGKPYKYILNAYGKNSSHGAADADQNLINPGNDFWDFRLQNEYLNPSPPNPGNPDPGNPDPGRPNPDGGVKAVVPQVASYLVLPNTLFSAGLTDINHQNTLLSHIWSAPQGTMRDNDNIFFFSSYGHAMTLSSKRTALEYSYGANTHYTALQAGLILKTLESQSTITHIGWLGTYGELSFTPRDMADSDKNKLDKLSFTAYSSTQYNDNLYIDTLLSYGMILNGNTTNAIIGKTSTLEGTKTFSLSSTIRKPLEIGINKLVFEPKAQLSYQYLMFDTISDVDGFKVDMGHPSQWSVRIGGRLTKTIKPNEKINAFSFYSKLDIVKIFGNDSSIKIGDIFQRDPVGDFLEGGIGVDAQLSSAVSLYGEMNYQHKFQKFGMSGKSFSGGLRYRF</sequence>
<dbReference type="InterPro" id="IPR006315">
    <property type="entry name" value="OM_autotransptr_brl_dom"/>
</dbReference>
<proteinExistence type="predicted"/>
<dbReference type="InterPro" id="IPR005546">
    <property type="entry name" value="Autotransporte_beta"/>
</dbReference>
<evidence type="ECO:0000256" key="1">
    <source>
        <dbReference type="SAM" id="MobiDB-lite"/>
    </source>
</evidence>
<dbReference type="InterPro" id="IPR011050">
    <property type="entry name" value="Pectin_lyase_fold/virulence"/>
</dbReference>
<dbReference type="PROSITE" id="PS51208">
    <property type="entry name" value="AUTOTRANSPORTER"/>
    <property type="match status" value="1"/>
</dbReference>
<reference evidence="4 5" key="1">
    <citation type="journal article" date="2015" name="Genome Announc.">
        <title>Complete Genome Sequence of Bartonella ancashensis Strain 20.00, Isolated from the Blood of a Patient with Verruga Peruana.</title>
        <authorList>
            <person name="Hang J."/>
            <person name="Mullins K.E."/>
            <person name="Clifford R.J."/>
            <person name="Onmus-Leone F."/>
            <person name="Yang Y."/>
            <person name="Jiang J."/>
            <person name="Leguia M."/>
            <person name="Kasper M.R."/>
            <person name="Maguina C."/>
            <person name="Lesho E.P."/>
            <person name="Jarman R.G."/>
            <person name="Richards A.L."/>
            <person name="Blazes D."/>
        </authorList>
    </citation>
    <scope>NUCLEOTIDE SEQUENCE [LARGE SCALE GENOMIC DNA]</scope>
    <source>
        <strain evidence="4 5">20.00</strain>
    </source>
</reference>
<dbReference type="SUPFAM" id="SSF103515">
    <property type="entry name" value="Autotransporter"/>
    <property type="match status" value="1"/>
</dbReference>
<dbReference type="OrthoDB" id="7922675at2"/>
<dbReference type="InterPro" id="IPR036709">
    <property type="entry name" value="Autotransporte_beta_dom_sf"/>
</dbReference>
<organism evidence="4 5">
    <name type="scientific">Bartonella ancashensis</name>
    <dbReference type="NCBI Taxonomy" id="1318743"/>
    <lineage>
        <taxon>Bacteria</taxon>
        <taxon>Pseudomonadati</taxon>
        <taxon>Pseudomonadota</taxon>
        <taxon>Alphaproteobacteria</taxon>
        <taxon>Hyphomicrobiales</taxon>
        <taxon>Bartonellaceae</taxon>
        <taxon>Bartonella</taxon>
    </lineage>
</organism>
<feature type="region of interest" description="Disordered" evidence="1">
    <location>
        <begin position="507"/>
        <end position="535"/>
    </location>
</feature>
<dbReference type="EMBL" id="CP010401">
    <property type="protein sequence ID" value="ALE02959.1"/>
    <property type="molecule type" value="Genomic_DNA"/>
</dbReference>
<dbReference type="SMART" id="SM00869">
    <property type="entry name" value="Autotransporter"/>
    <property type="match status" value="1"/>
</dbReference>
<dbReference type="STRING" id="1318743.PU02_0145"/>
<evidence type="ECO:0000259" key="3">
    <source>
        <dbReference type="PROSITE" id="PS51208"/>
    </source>
</evidence>